<keyword evidence="1" id="KW-0812">Transmembrane</keyword>
<dbReference type="Proteomes" id="UP000595332">
    <property type="component" value="Chromosome"/>
</dbReference>
<proteinExistence type="predicted"/>
<keyword evidence="1" id="KW-0472">Membrane</keyword>
<name>A0A7R6SWQ5_9GAMM</name>
<organism evidence="2 3">
    <name type="scientific">Neptunomonas japonica JAMM 1380</name>
    <dbReference type="NCBI Taxonomy" id="1441457"/>
    <lineage>
        <taxon>Bacteria</taxon>
        <taxon>Pseudomonadati</taxon>
        <taxon>Pseudomonadota</taxon>
        <taxon>Gammaproteobacteria</taxon>
        <taxon>Oceanospirillales</taxon>
        <taxon>Oceanospirillaceae</taxon>
        <taxon>Neptunomonas</taxon>
    </lineage>
</organism>
<sequence>MSIGIISQKTPLTFKALMVIGLSGCIAIVPYAAATNKVEKKRALPAFPIQSFSTGSADDTWVIRTSSAIEYCRSEVRGKPLIQCYQQDNPKGFRFTSVQAVHNEDAGVISAYAMTISGDLVHCRVTGTKNENGKIKSKKLKVNCHL</sequence>
<dbReference type="EMBL" id="AP014546">
    <property type="protein sequence ID" value="BBB30899.1"/>
    <property type="molecule type" value="Genomic_DNA"/>
</dbReference>
<gene>
    <name evidence="2" type="ORF">NEJAP_2959</name>
</gene>
<evidence type="ECO:0000313" key="3">
    <source>
        <dbReference type="Proteomes" id="UP000595332"/>
    </source>
</evidence>
<dbReference type="RefSeq" id="WP_201348051.1">
    <property type="nucleotide sequence ID" value="NZ_AP014546.1"/>
</dbReference>
<dbReference type="AlphaFoldDB" id="A0A7R6SWQ5"/>
<evidence type="ECO:0000256" key="1">
    <source>
        <dbReference type="SAM" id="Phobius"/>
    </source>
</evidence>
<evidence type="ECO:0000313" key="2">
    <source>
        <dbReference type="EMBL" id="BBB30899.1"/>
    </source>
</evidence>
<keyword evidence="3" id="KW-1185">Reference proteome</keyword>
<protein>
    <submittedName>
        <fullName evidence="2">Uncharacterized protein</fullName>
    </submittedName>
</protein>
<accession>A0A7R6SWQ5</accession>
<reference evidence="2 3" key="1">
    <citation type="journal article" date="2008" name="Int. J. Syst. Evol. Microbiol.">
        <title>Neptunomonas japonica sp. nov., an Osedax japonicus symbiont-like bacterium isolated from sediment adjacent to sperm whale carcasses off Kagoshima, Japan.</title>
        <authorList>
            <person name="Miyazaki M."/>
            <person name="Nogi Y."/>
            <person name="Fujiwara Y."/>
            <person name="Kawato M."/>
            <person name="Kubokawa K."/>
            <person name="Horikoshi K."/>
        </authorList>
    </citation>
    <scope>NUCLEOTIDE SEQUENCE [LARGE SCALE GENOMIC DNA]</scope>
    <source>
        <strain evidence="2 3">JAMM 1380</strain>
    </source>
</reference>
<feature type="transmembrane region" description="Helical" evidence="1">
    <location>
        <begin position="12"/>
        <end position="33"/>
    </location>
</feature>
<dbReference type="KEGG" id="njp:NEJAP_2959"/>
<keyword evidence="1" id="KW-1133">Transmembrane helix</keyword>